<reference evidence="2" key="1">
    <citation type="submission" date="2018-01" db="EMBL/GenBank/DDBJ databases">
        <authorList>
            <person name="Mao J.F."/>
        </authorList>
    </citation>
    <scope>NUCLEOTIDE SEQUENCE</scope>
    <source>
        <strain evidence="2">Huo1</strain>
        <tissue evidence="2">Leaf</tissue>
    </source>
</reference>
<evidence type="ECO:0000313" key="3">
    <source>
        <dbReference type="Proteomes" id="UP000298416"/>
    </source>
</evidence>
<dbReference type="InterPro" id="IPR022742">
    <property type="entry name" value="Hydrolase_4"/>
</dbReference>
<accession>A0A8X8XHA2</accession>
<evidence type="ECO:0000313" key="2">
    <source>
        <dbReference type="EMBL" id="KAG6413871.1"/>
    </source>
</evidence>
<dbReference type="Pfam" id="PF12146">
    <property type="entry name" value="Hydrolase_4"/>
    <property type="match status" value="1"/>
</dbReference>
<dbReference type="Gene3D" id="3.40.50.1820">
    <property type="entry name" value="alpha/beta hydrolase"/>
    <property type="match status" value="2"/>
</dbReference>
<organism evidence="2">
    <name type="scientific">Salvia splendens</name>
    <name type="common">Scarlet sage</name>
    <dbReference type="NCBI Taxonomy" id="180675"/>
    <lineage>
        <taxon>Eukaryota</taxon>
        <taxon>Viridiplantae</taxon>
        <taxon>Streptophyta</taxon>
        <taxon>Embryophyta</taxon>
        <taxon>Tracheophyta</taxon>
        <taxon>Spermatophyta</taxon>
        <taxon>Magnoliopsida</taxon>
        <taxon>eudicotyledons</taxon>
        <taxon>Gunneridae</taxon>
        <taxon>Pentapetalae</taxon>
        <taxon>asterids</taxon>
        <taxon>lamiids</taxon>
        <taxon>Lamiales</taxon>
        <taxon>Lamiaceae</taxon>
        <taxon>Nepetoideae</taxon>
        <taxon>Mentheae</taxon>
        <taxon>Salviinae</taxon>
        <taxon>Salvia</taxon>
        <taxon>Salvia subgen. Calosphace</taxon>
        <taxon>core Calosphace</taxon>
    </lineage>
</organism>
<reference evidence="2" key="2">
    <citation type="submission" date="2020-08" db="EMBL/GenBank/DDBJ databases">
        <title>Plant Genome Project.</title>
        <authorList>
            <person name="Zhang R.-G."/>
        </authorList>
    </citation>
    <scope>NUCLEOTIDE SEQUENCE</scope>
    <source>
        <strain evidence="2">Huo1</strain>
        <tissue evidence="2">Leaf</tissue>
    </source>
</reference>
<dbReference type="EMBL" id="PNBA02000009">
    <property type="protein sequence ID" value="KAG6413871.1"/>
    <property type="molecule type" value="Genomic_DNA"/>
</dbReference>
<proteinExistence type="predicted"/>
<comment type="caution">
    <text evidence="2">The sequence shown here is derived from an EMBL/GenBank/DDBJ whole genome shotgun (WGS) entry which is preliminary data.</text>
</comment>
<dbReference type="SUPFAM" id="SSF53474">
    <property type="entry name" value="alpha/beta-Hydrolases"/>
    <property type="match status" value="2"/>
</dbReference>
<name>A0A8X8XHA2_SALSN</name>
<dbReference type="Proteomes" id="UP000298416">
    <property type="component" value="Unassembled WGS sequence"/>
</dbReference>
<dbReference type="InterPro" id="IPR029058">
    <property type="entry name" value="AB_hydrolase_fold"/>
</dbReference>
<evidence type="ECO:0000259" key="1">
    <source>
        <dbReference type="Pfam" id="PF12146"/>
    </source>
</evidence>
<gene>
    <name evidence="2" type="ORF">SASPL_126586</name>
</gene>
<sequence>MDMNCTITQQKLLIRNKHGEKLVGILHDTGSPQLVLLCHGFRSSKNDEILVSIGAALEKEGISAFRLDFSGNGESEGTFQFGNYSKEVEDIRSVVEYFVGSNRSPIAIVGHSKGGDGVILYASKYHDIPAVVNLSNPIDLRRGMEERFGEDIFDRLKKDGYVDVESKTDEHRNGMVSSSLPISRVHIKQRKLNIILLTDDFVYRLTQESMMERLNTDMCEACLSIDANCRVLTVHGTADEVIPVGDAYEFPKVIRNHQLIIIPGANHGFSSHQEEMVSAVLPFLKECMSRASTQVDHVEGAFDHLRFYIDVRGLIATYLPELNLCLSSARMILDNIVFELSSSSTSLIFVYMVFEVELANSFPDLVRGMEDRFGKDIWKRLTKDGYVDVISKTDMREACRSIDANYRVLTVHGTNDEVIPVGDAYEFAKMIRSHQLKIIQGANHGYTSHQEEMDSAVLAFSSRNA</sequence>
<protein>
    <recommendedName>
        <fullName evidence="1">Serine aminopeptidase S33 domain-containing protein</fullName>
    </recommendedName>
</protein>
<dbReference type="PANTHER" id="PTHR42886">
    <property type="entry name" value="RE40534P-RELATED"/>
    <property type="match status" value="1"/>
</dbReference>
<dbReference type="AlphaFoldDB" id="A0A8X8XHA2"/>
<keyword evidence="3" id="KW-1185">Reference proteome</keyword>
<dbReference type="PANTHER" id="PTHR42886:SF53">
    <property type="entry name" value="ALPHA_BETA-HYDROLASES SUPERFAMILY PROTEIN"/>
    <property type="match status" value="1"/>
</dbReference>
<feature type="domain" description="Serine aminopeptidase S33" evidence="1">
    <location>
        <begin position="33"/>
        <end position="269"/>
    </location>
</feature>